<reference evidence="2" key="1">
    <citation type="journal article" date="2019" name="Science">
        <title>Mutation of a bHLH transcription factor allowed almond domestication.</title>
        <authorList>
            <person name="Sanchez-Perez R."/>
            <person name="Pavan S."/>
            <person name="Mazzeo R."/>
            <person name="Moldovan C."/>
            <person name="Aiese Cigliano R."/>
            <person name="Del Cueto J."/>
            <person name="Ricciardi F."/>
            <person name="Lotti C."/>
            <person name="Ricciardi L."/>
            <person name="Dicenta F."/>
            <person name="Lopez-Marques R.L."/>
            <person name="Lindberg Moller B."/>
        </authorList>
    </citation>
    <scope>NUCLEOTIDE SEQUENCE</scope>
</reference>
<dbReference type="Gene3D" id="3.30.559.10">
    <property type="entry name" value="Chloramphenicol acetyltransferase-like domain"/>
    <property type="match status" value="4"/>
</dbReference>
<gene>
    <name evidence="2" type="ORF">Prudu_019815</name>
</gene>
<protein>
    <submittedName>
        <fullName evidence="2">HXXXD-type acyl-transferase family protein</fullName>
    </submittedName>
</protein>
<proteinExistence type="predicted"/>
<dbReference type="PANTHER" id="PTHR31896">
    <property type="entry name" value="FAMILY REGULATORY PROTEIN, PUTATIVE (AFU_ORTHOLOGUE AFUA_3G14730)-RELATED"/>
    <property type="match status" value="1"/>
</dbReference>
<dbReference type="Pfam" id="PF02458">
    <property type="entry name" value="Transferase"/>
    <property type="match status" value="2"/>
</dbReference>
<keyword evidence="1 2" id="KW-0808">Transferase</keyword>
<dbReference type="PANTHER" id="PTHR31896:SF39">
    <property type="entry name" value="PROTEIN ENHANCED PSEUDOMONAS SUSCEPTIBILITY 1-LIKE"/>
    <property type="match status" value="1"/>
</dbReference>
<evidence type="ECO:0000313" key="2">
    <source>
        <dbReference type="EMBL" id="BBH07790.1"/>
    </source>
</evidence>
<accession>A0A4Y1RTW2</accession>
<dbReference type="GO" id="GO:0016740">
    <property type="term" value="F:transferase activity"/>
    <property type="evidence" value="ECO:0007669"/>
    <property type="project" value="UniProtKB-KW"/>
</dbReference>
<organism evidence="2">
    <name type="scientific">Prunus dulcis</name>
    <name type="common">Almond</name>
    <name type="synonym">Amygdalus dulcis</name>
    <dbReference type="NCBI Taxonomy" id="3755"/>
    <lineage>
        <taxon>Eukaryota</taxon>
        <taxon>Viridiplantae</taxon>
        <taxon>Streptophyta</taxon>
        <taxon>Embryophyta</taxon>
        <taxon>Tracheophyta</taxon>
        <taxon>Spermatophyta</taxon>
        <taxon>Magnoliopsida</taxon>
        <taxon>eudicotyledons</taxon>
        <taxon>Gunneridae</taxon>
        <taxon>Pentapetalae</taxon>
        <taxon>rosids</taxon>
        <taxon>fabids</taxon>
        <taxon>Rosales</taxon>
        <taxon>Rosaceae</taxon>
        <taxon>Amygdaloideae</taxon>
        <taxon>Amygdaleae</taxon>
        <taxon>Prunus</taxon>
    </lineage>
</organism>
<dbReference type="InterPro" id="IPR023213">
    <property type="entry name" value="CAT-like_dom_sf"/>
</dbReference>
<dbReference type="InterPro" id="IPR051283">
    <property type="entry name" value="Sec_Metabolite_Acyltrans"/>
</dbReference>
<sequence>MFPTTLYSNTTKSLSKVWEAINLGKMTRIRHISTNTIRPTNHNDQLIHRIELTPWDLRLIQLDYIQKGLLFQKPAELEQSNSLIQHLQATFSQTLNIFYPLAGRLAVIENEDNTTCFYINCNGDGASFVHAAADGVKVADILDSVYVPDDIVNDLFSMKEAWNYEGISKPLLAAQVTDLVDGIFIGCSINHTAADGTSFWHFFNTWSEISRLGGYDKIYKPHPVLGRQFHEGVIDLPIHLPSSYVNEIKSKRLIIGHGSSSDSSQRVVFHFPKEKVAWLKSKANAEMGTIDSNISISSLQALMAHLWRAITRGRHLNPDQEVAYRVAVGLRQRLNPRLPKEYLGNALLGVIVKCTAGELLEHGLGWAASQINKTIASLTAEEARKYMEDWVKAPTFLSNMLGATNVELVTGSSPRFNVYGNDFGWGMPVAVRSGMPERKLGKLTVFPRPEDGSIDFEACLLTETLRAMADDAEFMEAIRRLSTCTIRPTSHKDQLPAQRIELTPWDLRLIQLDYIQKGLLFHKPAEKEANQSLIQHLKASLSHTLNIFYPLAGRLAVTENEDNTTCFSINCNGDGALFVHAAAYGVEVSDILHSVYVPADIVFNLFSLNEVPNFEGISKPLLAVQVTELFDGFFIGCSINHMVVDGTSFWHFFNTWSEISRIGFDKISQPYPVFGHREYHDSLTDLPIHLPMSYDEIKSKHLIIGPSSYSLQTVVFHFPKEKLAELKAKANAEMVNNNISTLQALMAHLWLATTRCRHLNPNQEVTYLIAVGLRQKLKPPLPKEYFGNGVLGVNVKSSASELLHRGLGWAASQINKTIASLTAEEARKYLQGWEKAPTFLPKFSDPKMVGLLTGSSPRFNVYGNDFGWGRPVAVRSGAANNMDGKLTVFPGAEEGSVDFEACLLPETIQAMLDDAEFMEAAALA</sequence>
<dbReference type="EMBL" id="AP019303">
    <property type="protein sequence ID" value="BBH07790.1"/>
    <property type="molecule type" value="Genomic_DNA"/>
</dbReference>
<evidence type="ECO:0000256" key="1">
    <source>
        <dbReference type="ARBA" id="ARBA00022679"/>
    </source>
</evidence>
<name>A0A4Y1RTW2_PRUDU</name>
<dbReference type="AlphaFoldDB" id="A0A4Y1RTW2"/>